<protein>
    <submittedName>
        <fullName evidence="1">Uncharacterized protein</fullName>
    </submittedName>
</protein>
<accession>A0AAV7GCR3</accession>
<sequence length="86" mass="9508">MVFSKGKRNRSTGLLENKIQGAFGAIDEGAWTNGYEHQSLPFILVEVLQEEPQGWTTLGCGAKCPKEAYSSSLMAQRHKPVDIKLN</sequence>
<reference evidence="1 2" key="1">
    <citation type="journal article" date="2021" name="Hortic Res">
        <title>Chromosome-scale assembly of the Dendrobium chrysotoxum genome enhances the understanding of orchid evolution.</title>
        <authorList>
            <person name="Zhang Y."/>
            <person name="Zhang G.Q."/>
            <person name="Zhang D."/>
            <person name="Liu X.D."/>
            <person name="Xu X.Y."/>
            <person name="Sun W.H."/>
            <person name="Yu X."/>
            <person name="Zhu X."/>
            <person name="Wang Z.W."/>
            <person name="Zhao X."/>
            <person name="Zhong W.Y."/>
            <person name="Chen H."/>
            <person name="Yin W.L."/>
            <person name="Huang T."/>
            <person name="Niu S.C."/>
            <person name="Liu Z.J."/>
        </authorList>
    </citation>
    <scope>NUCLEOTIDE SEQUENCE [LARGE SCALE GENOMIC DNA]</scope>
    <source>
        <strain evidence="1">Lindl</strain>
    </source>
</reference>
<proteinExistence type="predicted"/>
<comment type="caution">
    <text evidence="1">The sequence shown here is derived from an EMBL/GenBank/DDBJ whole genome shotgun (WGS) entry which is preliminary data.</text>
</comment>
<name>A0AAV7GCR3_DENCH</name>
<evidence type="ECO:0000313" key="1">
    <source>
        <dbReference type="EMBL" id="KAH0459554.1"/>
    </source>
</evidence>
<evidence type="ECO:0000313" key="2">
    <source>
        <dbReference type="Proteomes" id="UP000775213"/>
    </source>
</evidence>
<dbReference type="AlphaFoldDB" id="A0AAV7GCR3"/>
<dbReference type="EMBL" id="JAGFBR010000011">
    <property type="protein sequence ID" value="KAH0459554.1"/>
    <property type="molecule type" value="Genomic_DNA"/>
</dbReference>
<organism evidence="1 2">
    <name type="scientific">Dendrobium chrysotoxum</name>
    <name type="common">Orchid</name>
    <dbReference type="NCBI Taxonomy" id="161865"/>
    <lineage>
        <taxon>Eukaryota</taxon>
        <taxon>Viridiplantae</taxon>
        <taxon>Streptophyta</taxon>
        <taxon>Embryophyta</taxon>
        <taxon>Tracheophyta</taxon>
        <taxon>Spermatophyta</taxon>
        <taxon>Magnoliopsida</taxon>
        <taxon>Liliopsida</taxon>
        <taxon>Asparagales</taxon>
        <taxon>Orchidaceae</taxon>
        <taxon>Epidendroideae</taxon>
        <taxon>Malaxideae</taxon>
        <taxon>Dendrobiinae</taxon>
        <taxon>Dendrobium</taxon>
    </lineage>
</organism>
<keyword evidence="2" id="KW-1185">Reference proteome</keyword>
<gene>
    <name evidence="1" type="ORF">IEQ34_012368</name>
</gene>
<dbReference type="Proteomes" id="UP000775213">
    <property type="component" value="Unassembled WGS sequence"/>
</dbReference>